<keyword evidence="4" id="KW-0597">Phosphoprotein</keyword>
<keyword evidence="8 11" id="KW-1133">Transmembrane helix</keyword>
<evidence type="ECO:0000313" key="13">
    <source>
        <dbReference type="EMBL" id="TKI08862.1"/>
    </source>
</evidence>
<dbReference type="SUPFAM" id="SSF47384">
    <property type="entry name" value="Homodimeric domain of signal transducing histidine kinase"/>
    <property type="match status" value="1"/>
</dbReference>
<dbReference type="EMBL" id="SZPQ01000001">
    <property type="protein sequence ID" value="TKI08862.1"/>
    <property type="molecule type" value="Genomic_DNA"/>
</dbReference>
<evidence type="ECO:0000256" key="7">
    <source>
        <dbReference type="ARBA" id="ARBA00022777"/>
    </source>
</evidence>
<keyword evidence="9" id="KW-0902">Two-component regulatory system</keyword>
<dbReference type="InterPro" id="IPR050428">
    <property type="entry name" value="TCS_sensor_his_kinase"/>
</dbReference>
<evidence type="ECO:0000259" key="12">
    <source>
        <dbReference type="PROSITE" id="PS50109"/>
    </source>
</evidence>
<evidence type="ECO:0000256" key="3">
    <source>
        <dbReference type="ARBA" id="ARBA00012438"/>
    </source>
</evidence>
<dbReference type="InterPro" id="IPR005467">
    <property type="entry name" value="His_kinase_dom"/>
</dbReference>
<dbReference type="PANTHER" id="PTHR45436:SF15">
    <property type="entry name" value="SENSOR HISTIDINE KINASE CUSS"/>
    <property type="match status" value="1"/>
</dbReference>
<evidence type="ECO:0000256" key="10">
    <source>
        <dbReference type="ARBA" id="ARBA00023136"/>
    </source>
</evidence>
<dbReference type="SMART" id="SM00387">
    <property type="entry name" value="HATPase_c"/>
    <property type="match status" value="1"/>
</dbReference>
<dbReference type="EC" id="2.7.13.3" evidence="3"/>
<dbReference type="Proteomes" id="UP000305202">
    <property type="component" value="Unassembled WGS sequence"/>
</dbReference>
<dbReference type="PRINTS" id="PR00344">
    <property type="entry name" value="BCTRLSENSOR"/>
</dbReference>
<dbReference type="SMART" id="SM00388">
    <property type="entry name" value="HisKA"/>
    <property type="match status" value="1"/>
</dbReference>
<comment type="subcellular location">
    <subcellularLocation>
        <location evidence="2">Membrane</location>
        <topology evidence="2">Multi-pass membrane protein</topology>
    </subcellularLocation>
</comment>
<reference evidence="13 14" key="1">
    <citation type="submission" date="2019-04" db="EMBL/GenBank/DDBJ databases">
        <authorList>
            <person name="Li M."/>
            <person name="Gao C."/>
        </authorList>
    </citation>
    <scope>NUCLEOTIDE SEQUENCE [LARGE SCALE GENOMIC DNA]</scope>
    <source>
        <strain evidence="13 14">BGMRC 2031</strain>
    </source>
</reference>
<evidence type="ECO:0000256" key="5">
    <source>
        <dbReference type="ARBA" id="ARBA00022679"/>
    </source>
</evidence>
<keyword evidence="5" id="KW-0808">Transferase</keyword>
<evidence type="ECO:0000313" key="14">
    <source>
        <dbReference type="Proteomes" id="UP000305202"/>
    </source>
</evidence>
<organism evidence="13 14">
    <name type="scientific">Martelella alba</name>
    <dbReference type="NCBI Taxonomy" id="2590451"/>
    <lineage>
        <taxon>Bacteria</taxon>
        <taxon>Pseudomonadati</taxon>
        <taxon>Pseudomonadota</taxon>
        <taxon>Alphaproteobacteria</taxon>
        <taxon>Hyphomicrobiales</taxon>
        <taxon>Aurantimonadaceae</taxon>
        <taxon>Martelella</taxon>
    </lineage>
</organism>
<dbReference type="PANTHER" id="PTHR45436">
    <property type="entry name" value="SENSOR HISTIDINE KINASE YKOH"/>
    <property type="match status" value="1"/>
</dbReference>
<dbReference type="InterPro" id="IPR003594">
    <property type="entry name" value="HATPase_dom"/>
</dbReference>
<proteinExistence type="predicted"/>
<evidence type="ECO:0000256" key="2">
    <source>
        <dbReference type="ARBA" id="ARBA00004141"/>
    </source>
</evidence>
<evidence type="ECO:0000256" key="6">
    <source>
        <dbReference type="ARBA" id="ARBA00022692"/>
    </source>
</evidence>
<dbReference type="InterPro" id="IPR036890">
    <property type="entry name" value="HATPase_C_sf"/>
</dbReference>
<evidence type="ECO:0000256" key="8">
    <source>
        <dbReference type="ARBA" id="ARBA00022989"/>
    </source>
</evidence>
<evidence type="ECO:0000256" key="4">
    <source>
        <dbReference type="ARBA" id="ARBA00022553"/>
    </source>
</evidence>
<protein>
    <recommendedName>
        <fullName evidence="3">histidine kinase</fullName>
        <ecNumber evidence="3">2.7.13.3</ecNumber>
    </recommendedName>
</protein>
<gene>
    <name evidence="13" type="ORF">FCN80_02080</name>
</gene>
<dbReference type="Gene3D" id="3.30.565.10">
    <property type="entry name" value="Histidine kinase-like ATPase, C-terminal domain"/>
    <property type="match status" value="1"/>
</dbReference>
<comment type="catalytic activity">
    <reaction evidence="1">
        <text>ATP + protein L-histidine = ADP + protein N-phospho-L-histidine.</text>
        <dbReference type="EC" id="2.7.13.3"/>
    </reaction>
</comment>
<evidence type="ECO:0000256" key="9">
    <source>
        <dbReference type="ARBA" id="ARBA00023012"/>
    </source>
</evidence>
<dbReference type="Pfam" id="PF00512">
    <property type="entry name" value="HisKA"/>
    <property type="match status" value="1"/>
</dbReference>
<dbReference type="PROSITE" id="PS50109">
    <property type="entry name" value="HIS_KIN"/>
    <property type="match status" value="1"/>
</dbReference>
<dbReference type="CDD" id="cd00082">
    <property type="entry name" value="HisKA"/>
    <property type="match status" value="1"/>
</dbReference>
<accession>A0ABY2SRM6</accession>
<dbReference type="GO" id="GO:0016301">
    <property type="term" value="F:kinase activity"/>
    <property type="evidence" value="ECO:0007669"/>
    <property type="project" value="UniProtKB-KW"/>
</dbReference>
<keyword evidence="10 11" id="KW-0472">Membrane</keyword>
<dbReference type="InterPro" id="IPR004358">
    <property type="entry name" value="Sig_transdc_His_kin-like_C"/>
</dbReference>
<comment type="caution">
    <text evidence="13">The sequence shown here is derived from an EMBL/GenBank/DDBJ whole genome shotgun (WGS) entry which is preliminary data.</text>
</comment>
<dbReference type="Gene3D" id="1.10.287.130">
    <property type="match status" value="1"/>
</dbReference>
<feature type="domain" description="Histidine kinase" evidence="12">
    <location>
        <begin position="235"/>
        <end position="451"/>
    </location>
</feature>
<dbReference type="InterPro" id="IPR003661">
    <property type="entry name" value="HisK_dim/P_dom"/>
</dbReference>
<dbReference type="Pfam" id="PF02518">
    <property type="entry name" value="HATPase_c"/>
    <property type="match status" value="1"/>
</dbReference>
<evidence type="ECO:0000256" key="1">
    <source>
        <dbReference type="ARBA" id="ARBA00000085"/>
    </source>
</evidence>
<keyword evidence="7 13" id="KW-0418">Kinase</keyword>
<evidence type="ECO:0000256" key="11">
    <source>
        <dbReference type="SAM" id="Phobius"/>
    </source>
</evidence>
<dbReference type="InterPro" id="IPR036097">
    <property type="entry name" value="HisK_dim/P_sf"/>
</dbReference>
<dbReference type="SUPFAM" id="SSF55874">
    <property type="entry name" value="ATPase domain of HSP90 chaperone/DNA topoisomerase II/histidine kinase"/>
    <property type="match status" value="1"/>
</dbReference>
<keyword evidence="6 11" id="KW-0812">Transmembrane</keyword>
<keyword evidence="14" id="KW-1185">Reference proteome</keyword>
<dbReference type="RefSeq" id="WP_136988223.1">
    <property type="nucleotide sequence ID" value="NZ_SZPQ01000001.1"/>
</dbReference>
<sequence length="464" mass="50972">MASFKKRIKNSIQGQLTLALSLAIIIIALISGGLTFASALDEAHELQDRMLQQMAIVIQNAPAARRPQEKWSLGVEDDKDARIFVDDLSLSGSEWNGNTTHFHLSPAVTTGFHNIDTHSETYRVLVTKPSSKRMIAIGQQTDVRDDIAFKSALRTLIPFSITLPVLVLVAVLLIRHSLKPVTTLANEVRQRDEIDLTPLTKKQIPNEILPFISGINRLLGKVDYAMQAQKRFIADAAHELRTPITALILQAERLSGSPMSTEASERLIALRLGLKRTKNLLEQLLALARQQQTNDGLLYEWISIDDIFRQVLETLLPLALEKKIDIGISSTSQSNVSVFTEKNALYTALKNLTENAVRYIPEGGQIDLHVHKTGAHSIIAVEDNGPGIDKAMRTRVFDAFYRIEGAAETGSGLGLSIVQACIAKMGGVITLLDSPHFTSGLMAKMVIPDKKTGNASVSSKYSKL</sequence>
<name>A0ABY2SRM6_9HYPH</name>
<feature type="transmembrane region" description="Helical" evidence="11">
    <location>
        <begin position="156"/>
        <end position="174"/>
    </location>
</feature>